<keyword evidence="3" id="KW-0805">Transcription regulation</keyword>
<dbReference type="InterPro" id="IPR003593">
    <property type="entry name" value="AAA+_ATPase"/>
</dbReference>
<dbReference type="PROSITE" id="PS50045">
    <property type="entry name" value="SIGMA54_INTERACT_4"/>
    <property type="match status" value="1"/>
</dbReference>
<dbReference type="KEGG" id="swo:Swol_0437"/>
<dbReference type="Proteomes" id="UP000001968">
    <property type="component" value="Chromosome"/>
</dbReference>
<dbReference type="SUPFAM" id="SSF52540">
    <property type="entry name" value="P-loop containing nucleoside triphosphate hydrolases"/>
    <property type="match status" value="1"/>
</dbReference>
<dbReference type="InterPro" id="IPR027417">
    <property type="entry name" value="P-loop_NTPase"/>
</dbReference>
<dbReference type="PROSITE" id="PS00676">
    <property type="entry name" value="SIGMA54_INTERACT_2"/>
    <property type="match status" value="1"/>
</dbReference>
<feature type="domain" description="PAS" evidence="7">
    <location>
        <begin position="20"/>
        <end position="49"/>
    </location>
</feature>
<organism evidence="8 9">
    <name type="scientific">Syntrophomonas wolfei subsp. wolfei (strain DSM 2245B / Goettingen)</name>
    <dbReference type="NCBI Taxonomy" id="335541"/>
    <lineage>
        <taxon>Bacteria</taxon>
        <taxon>Bacillati</taxon>
        <taxon>Bacillota</taxon>
        <taxon>Clostridia</taxon>
        <taxon>Eubacteriales</taxon>
        <taxon>Syntrophomonadaceae</taxon>
        <taxon>Syntrophomonas</taxon>
    </lineage>
</organism>
<dbReference type="SMART" id="SM00382">
    <property type="entry name" value="AAA"/>
    <property type="match status" value="1"/>
</dbReference>
<evidence type="ECO:0000256" key="5">
    <source>
        <dbReference type="SAM" id="Coils"/>
    </source>
</evidence>
<dbReference type="InterPro" id="IPR009057">
    <property type="entry name" value="Homeodomain-like_sf"/>
</dbReference>
<evidence type="ECO:0000259" key="6">
    <source>
        <dbReference type="PROSITE" id="PS50045"/>
    </source>
</evidence>
<dbReference type="InterPro" id="IPR000014">
    <property type="entry name" value="PAS"/>
</dbReference>
<accession>Q0AZS9</accession>
<dbReference type="PRINTS" id="PR01590">
    <property type="entry name" value="HTHFIS"/>
</dbReference>
<dbReference type="GO" id="GO:0006355">
    <property type="term" value="P:regulation of DNA-templated transcription"/>
    <property type="evidence" value="ECO:0007669"/>
    <property type="project" value="InterPro"/>
</dbReference>
<proteinExistence type="predicted"/>
<keyword evidence="1" id="KW-0547">Nucleotide-binding</keyword>
<dbReference type="Pfam" id="PF25601">
    <property type="entry name" value="AAA_lid_14"/>
    <property type="match status" value="1"/>
</dbReference>
<dbReference type="PANTHER" id="PTHR32071:SF57">
    <property type="entry name" value="C4-DICARBOXYLATE TRANSPORT TRANSCRIPTIONAL REGULATORY PROTEIN DCTD"/>
    <property type="match status" value="1"/>
</dbReference>
<dbReference type="Gene3D" id="3.30.450.20">
    <property type="entry name" value="PAS domain"/>
    <property type="match status" value="1"/>
</dbReference>
<evidence type="ECO:0000256" key="3">
    <source>
        <dbReference type="ARBA" id="ARBA00023015"/>
    </source>
</evidence>
<keyword evidence="2" id="KW-0067">ATP-binding</keyword>
<keyword evidence="5" id="KW-0175">Coiled coil</keyword>
<dbReference type="FunFam" id="3.40.50.300:FF:000006">
    <property type="entry name" value="DNA-binding transcriptional regulator NtrC"/>
    <property type="match status" value="1"/>
</dbReference>
<dbReference type="PANTHER" id="PTHR32071">
    <property type="entry name" value="TRANSCRIPTIONAL REGULATORY PROTEIN"/>
    <property type="match status" value="1"/>
</dbReference>
<evidence type="ECO:0008006" key="10">
    <source>
        <dbReference type="Google" id="ProtNLM"/>
    </source>
</evidence>
<dbReference type="InterPro" id="IPR025943">
    <property type="entry name" value="Sigma_54_int_dom_ATP-bd_2"/>
</dbReference>
<dbReference type="PROSITE" id="PS00675">
    <property type="entry name" value="SIGMA54_INTERACT_1"/>
    <property type="match status" value="1"/>
</dbReference>
<dbReference type="EMBL" id="CP000448">
    <property type="protein sequence ID" value="ABI67775.1"/>
    <property type="molecule type" value="Genomic_DNA"/>
</dbReference>
<sequence length="453" mass="51269">MNIGSVLEGLFTQNQFMAAIIVDNKGIVLSVSETYLQVLNLTKEEVVGKPIKEVTPHTRVFTILATGKAMVGYNWKVNGHNMIASTIPIIKDGETVGAFAYSVFPDIWDAKNLVENLLSELNMYRDEVDSLYTAKYTFDDIVSKDKGMEMLKSFARQIANHPFTTVLITGESGTGKDLFANAIHNASPRSRFPFLRINCAAIPENLLEAELFGYEEGAYTGAKKGGKPGKFELAHGGTIFLDEIGEMSLSMQSKLLIVLQEQEIERLGGSFPIKIKVRVIAATNRSLEQLIQEKKFREDLYYRLNVVRLEVPPLRQRKQDIPVLIRHFIDKLNPRLRTMIANISPKSLKLLEQYHWPGNVREMENMLERAIIMADMENGRSLDCRHFKFLQNRCSSEAPLELQSLKVASQKFEEELIARALETSNFNLAKAAEQLEIDLSTLYKKIKKYGIET</sequence>
<dbReference type="Pfam" id="PF00158">
    <property type="entry name" value="Sigma54_activat"/>
    <property type="match status" value="1"/>
</dbReference>
<dbReference type="SUPFAM" id="SSF55785">
    <property type="entry name" value="PYP-like sensor domain (PAS domain)"/>
    <property type="match status" value="1"/>
</dbReference>
<dbReference type="SUPFAM" id="SSF46689">
    <property type="entry name" value="Homeodomain-like"/>
    <property type="match status" value="1"/>
</dbReference>
<evidence type="ECO:0000256" key="2">
    <source>
        <dbReference type="ARBA" id="ARBA00022840"/>
    </source>
</evidence>
<dbReference type="HOGENOM" id="CLU_000445_8_1_9"/>
<dbReference type="InterPro" id="IPR058031">
    <property type="entry name" value="AAA_lid_NorR"/>
</dbReference>
<dbReference type="AlphaFoldDB" id="Q0AZS9"/>
<dbReference type="Gene3D" id="1.10.10.60">
    <property type="entry name" value="Homeodomain-like"/>
    <property type="match status" value="1"/>
</dbReference>
<evidence type="ECO:0000259" key="7">
    <source>
        <dbReference type="PROSITE" id="PS50112"/>
    </source>
</evidence>
<dbReference type="eggNOG" id="COG3829">
    <property type="taxonomic scope" value="Bacteria"/>
</dbReference>
<dbReference type="Gene3D" id="3.40.50.300">
    <property type="entry name" value="P-loop containing nucleotide triphosphate hydrolases"/>
    <property type="match status" value="1"/>
</dbReference>
<dbReference type="InterPro" id="IPR002197">
    <property type="entry name" value="HTH_Fis"/>
</dbReference>
<keyword evidence="4" id="KW-0804">Transcription</keyword>
<protein>
    <recommendedName>
        <fullName evidence="10">Sigma-54-dependent Fis family transcriptional regulator</fullName>
    </recommendedName>
</protein>
<dbReference type="Pfam" id="PF02954">
    <property type="entry name" value="HTH_8"/>
    <property type="match status" value="1"/>
</dbReference>
<gene>
    <name evidence="8" type="ordered locus">Swol_0437</name>
</gene>
<evidence type="ECO:0000256" key="4">
    <source>
        <dbReference type="ARBA" id="ARBA00023163"/>
    </source>
</evidence>
<feature type="domain" description="Sigma-54 factor interaction" evidence="6">
    <location>
        <begin position="141"/>
        <end position="372"/>
    </location>
</feature>
<dbReference type="InterPro" id="IPR002078">
    <property type="entry name" value="Sigma_54_int"/>
</dbReference>
<reference evidence="9" key="1">
    <citation type="journal article" date="2010" name="Environ. Microbiol.">
        <title>The genome of Syntrophomonas wolfei: new insights into syntrophic metabolism and biohydrogen production.</title>
        <authorList>
            <person name="Sieber J.R."/>
            <person name="Sims D.R."/>
            <person name="Han C."/>
            <person name="Kim E."/>
            <person name="Lykidis A."/>
            <person name="Lapidus A.L."/>
            <person name="McDonnald E."/>
            <person name="Rohlin L."/>
            <person name="Culley D.E."/>
            <person name="Gunsalus R."/>
            <person name="McInerney M.J."/>
        </authorList>
    </citation>
    <scope>NUCLEOTIDE SEQUENCE [LARGE SCALE GENOMIC DNA]</scope>
    <source>
        <strain evidence="9">DSM 2245B / Goettingen</strain>
    </source>
</reference>
<dbReference type="InterPro" id="IPR035965">
    <property type="entry name" value="PAS-like_dom_sf"/>
</dbReference>
<evidence type="ECO:0000313" key="8">
    <source>
        <dbReference type="EMBL" id="ABI67775.1"/>
    </source>
</evidence>
<evidence type="ECO:0000313" key="9">
    <source>
        <dbReference type="Proteomes" id="UP000001968"/>
    </source>
</evidence>
<dbReference type="CDD" id="cd00009">
    <property type="entry name" value="AAA"/>
    <property type="match status" value="1"/>
</dbReference>
<dbReference type="GO" id="GO:0043565">
    <property type="term" value="F:sequence-specific DNA binding"/>
    <property type="evidence" value="ECO:0007669"/>
    <property type="project" value="InterPro"/>
</dbReference>
<name>Q0AZS9_SYNWW</name>
<dbReference type="Gene3D" id="1.10.8.60">
    <property type="match status" value="1"/>
</dbReference>
<dbReference type="PROSITE" id="PS50112">
    <property type="entry name" value="PAS"/>
    <property type="match status" value="1"/>
</dbReference>
<dbReference type="CDD" id="cd00130">
    <property type="entry name" value="PAS"/>
    <property type="match status" value="1"/>
</dbReference>
<dbReference type="InterPro" id="IPR025662">
    <property type="entry name" value="Sigma_54_int_dom_ATP-bd_1"/>
</dbReference>
<feature type="coiled-coil region" evidence="5">
    <location>
        <begin position="107"/>
        <end position="134"/>
    </location>
</feature>
<keyword evidence="9" id="KW-1185">Reference proteome</keyword>
<evidence type="ECO:0000256" key="1">
    <source>
        <dbReference type="ARBA" id="ARBA00022741"/>
    </source>
</evidence>
<dbReference type="GO" id="GO:0005524">
    <property type="term" value="F:ATP binding"/>
    <property type="evidence" value="ECO:0007669"/>
    <property type="project" value="UniProtKB-KW"/>
</dbReference>
<dbReference type="STRING" id="335541.Swol_0437"/>
<dbReference type="RefSeq" id="WP_011639883.1">
    <property type="nucleotide sequence ID" value="NC_008346.1"/>
</dbReference>